<protein>
    <recommendedName>
        <fullName evidence="4">Nucleotidyl transferase AbiEii/AbiGii toxin family protein</fullName>
    </recommendedName>
</protein>
<reference evidence="2" key="1">
    <citation type="journal article" date="2014" name="Int. J. Syst. Evol. Microbiol.">
        <title>Complete genome of a new Firmicutes species belonging to the dominant human colonic microbiota ('Ruminococcus bicirculans') reveals two chromosomes and a selective capacity to utilize plant glucans.</title>
        <authorList>
            <consortium name="NISC Comparative Sequencing Program"/>
            <person name="Wegmann U."/>
            <person name="Louis P."/>
            <person name="Goesmann A."/>
            <person name="Henrissat B."/>
            <person name="Duncan S.H."/>
            <person name="Flint H.J."/>
        </authorList>
    </citation>
    <scope>NUCLEOTIDE SEQUENCE</scope>
    <source>
        <strain evidence="2">NBRC 102424</strain>
    </source>
</reference>
<evidence type="ECO:0008006" key="4">
    <source>
        <dbReference type="Google" id="ProtNLM"/>
    </source>
</evidence>
<dbReference type="RefSeq" id="WP_284723536.1">
    <property type="nucleotide sequence ID" value="NZ_BSND01000012.1"/>
</dbReference>
<organism evidence="2 3">
    <name type="scientific">Methylophaga thalassica</name>
    <dbReference type="NCBI Taxonomy" id="40223"/>
    <lineage>
        <taxon>Bacteria</taxon>
        <taxon>Pseudomonadati</taxon>
        <taxon>Pseudomonadota</taxon>
        <taxon>Gammaproteobacteria</taxon>
        <taxon>Thiotrichales</taxon>
        <taxon>Piscirickettsiaceae</taxon>
        <taxon>Methylophaga</taxon>
    </lineage>
</organism>
<sequence>MEATNRRADLTPLEQKHTDLMQRLAGSLADTPSVLKGGTALMLSYGLDRFSEDLDFDSTKALNLEKRINDAADKEGIKIESIRLKKDTDTTKRYVVLYESEHGAGRLKIETSLRADVIPEDQTTTVNGIKTYKVENLVSQKLEALEGRSKVRDLYDINFLADKYPEAFTKAQAEKLSSLTHDPDYLSSRFKADHSGDNILKSQSLDSLVLSTQYNAESLQERASNRVAAQDFLKMDQGDFIKKHPDLAPHVAAVSAIEKKLASEPMTDKQRQTAMQRVRENAANSIQEGVKPDIKLKTQTQNLKNDLSR</sequence>
<comment type="caution">
    <text evidence="2">The sequence shown here is derived from an EMBL/GenBank/DDBJ whole genome shotgun (WGS) entry which is preliminary data.</text>
</comment>
<name>A0ABQ5TXB7_9GAMM</name>
<keyword evidence="3" id="KW-1185">Reference proteome</keyword>
<evidence type="ECO:0000256" key="1">
    <source>
        <dbReference type="SAM" id="MobiDB-lite"/>
    </source>
</evidence>
<proteinExistence type="predicted"/>
<feature type="region of interest" description="Disordered" evidence="1">
    <location>
        <begin position="263"/>
        <end position="309"/>
    </location>
</feature>
<evidence type="ECO:0000313" key="2">
    <source>
        <dbReference type="EMBL" id="GLQ00630.1"/>
    </source>
</evidence>
<evidence type="ECO:0000313" key="3">
    <source>
        <dbReference type="Proteomes" id="UP001161423"/>
    </source>
</evidence>
<dbReference type="EMBL" id="BSND01000012">
    <property type="protein sequence ID" value="GLQ00630.1"/>
    <property type="molecule type" value="Genomic_DNA"/>
</dbReference>
<accession>A0ABQ5TXB7</accession>
<dbReference type="InterPro" id="IPR014942">
    <property type="entry name" value="AbiEii"/>
</dbReference>
<feature type="compositionally biased region" description="Polar residues" evidence="1">
    <location>
        <begin position="297"/>
        <end position="309"/>
    </location>
</feature>
<dbReference type="Pfam" id="PF08843">
    <property type="entry name" value="AbiEii"/>
    <property type="match status" value="1"/>
</dbReference>
<reference evidence="2" key="2">
    <citation type="submission" date="2023-01" db="EMBL/GenBank/DDBJ databases">
        <title>Draft genome sequence of Methylophaga thalassica strain NBRC 102424.</title>
        <authorList>
            <person name="Sun Q."/>
            <person name="Mori K."/>
        </authorList>
    </citation>
    <scope>NUCLEOTIDE SEQUENCE</scope>
    <source>
        <strain evidence="2">NBRC 102424</strain>
    </source>
</reference>
<dbReference type="Proteomes" id="UP001161423">
    <property type="component" value="Unassembled WGS sequence"/>
</dbReference>
<dbReference type="Gene3D" id="1.20.58.1790">
    <property type="entry name" value="JHP933, helical tail domain"/>
    <property type="match status" value="1"/>
</dbReference>
<gene>
    <name evidence="2" type="ORF">GCM10007891_24830</name>
</gene>
<dbReference type="Gene3D" id="3.10.450.620">
    <property type="entry name" value="JHP933, nucleotidyltransferase-like core domain"/>
    <property type="match status" value="1"/>
</dbReference>